<name>A0A317U8D7_9GAMM</name>
<evidence type="ECO:0000313" key="3">
    <source>
        <dbReference type="EMBL" id="PWY57458.1"/>
    </source>
</evidence>
<evidence type="ECO:0000256" key="1">
    <source>
        <dbReference type="SAM" id="MobiDB-lite"/>
    </source>
</evidence>
<feature type="chain" id="PRO_5016286412" evidence="2">
    <location>
        <begin position="26"/>
        <end position="194"/>
    </location>
</feature>
<accession>A0A317U8D7</accession>
<evidence type="ECO:0000256" key="2">
    <source>
        <dbReference type="SAM" id="SignalP"/>
    </source>
</evidence>
<dbReference type="EMBL" id="RZGX01000001">
    <property type="protein sequence ID" value="RUR26541.1"/>
    <property type="molecule type" value="Genomic_DNA"/>
</dbReference>
<reference evidence="4 6" key="2">
    <citation type="submission" date="2018-12" db="EMBL/GenBank/DDBJ databases">
        <title>Legionella sp,whole genome shotgun sequence.</title>
        <authorList>
            <person name="Wu H."/>
        </authorList>
    </citation>
    <scope>NUCLEOTIDE SEQUENCE [LARGE SCALE GENOMIC DNA]</scope>
    <source>
        <strain evidence="4">Km489</strain>
        <strain evidence="6">km489</strain>
    </source>
</reference>
<dbReference type="AlphaFoldDB" id="A0A317U8D7"/>
<organism evidence="3 5">
    <name type="scientific">Legionella qingyii</name>
    <dbReference type="NCBI Taxonomy" id="2184757"/>
    <lineage>
        <taxon>Bacteria</taxon>
        <taxon>Pseudomonadati</taxon>
        <taxon>Pseudomonadota</taxon>
        <taxon>Gammaproteobacteria</taxon>
        <taxon>Legionellales</taxon>
        <taxon>Legionellaceae</taxon>
        <taxon>Legionella</taxon>
    </lineage>
</organism>
<keyword evidence="6" id="KW-1185">Reference proteome</keyword>
<sequence>MMRRKLGISSICSLSLLLVACSSSNDDLVRYIHEVKFRKTRDIEPIPSFTPLPTFKFPDNSNRRNPFKPTAQKRTEVDVNAPDKNRPKEPLEAYPLDALKFVGTLTQGNETWALIKLPDKNITHVRIGNYMGQNYGRIVSIKNNSIQLIETTQSSGKWGNSFTGGKVAYGFRVYPADKARACKFCHPKPGTYCS</sequence>
<feature type="compositionally biased region" description="Basic and acidic residues" evidence="1">
    <location>
        <begin position="73"/>
        <end position="89"/>
    </location>
</feature>
<gene>
    <name evidence="3" type="ORF">DGG96_01720</name>
    <name evidence="4" type="ORF">ELY20_01085</name>
</gene>
<dbReference type="PROSITE" id="PS51257">
    <property type="entry name" value="PROKAR_LIPOPROTEIN"/>
    <property type="match status" value="1"/>
</dbReference>
<evidence type="ECO:0000313" key="6">
    <source>
        <dbReference type="Proteomes" id="UP000287374"/>
    </source>
</evidence>
<proteinExistence type="predicted"/>
<dbReference type="Proteomes" id="UP000247152">
    <property type="component" value="Unassembled WGS sequence"/>
</dbReference>
<dbReference type="Proteomes" id="UP000287374">
    <property type="component" value="Unassembled WGS sequence"/>
</dbReference>
<comment type="caution">
    <text evidence="3">The sequence shown here is derived from an EMBL/GenBank/DDBJ whole genome shotgun (WGS) entry which is preliminary data.</text>
</comment>
<keyword evidence="2" id="KW-0732">Signal</keyword>
<protein>
    <submittedName>
        <fullName evidence="3">Pilus assembly protein PilP</fullName>
    </submittedName>
</protein>
<feature type="signal peptide" evidence="2">
    <location>
        <begin position="1"/>
        <end position="25"/>
    </location>
</feature>
<dbReference type="Gene3D" id="2.30.30.830">
    <property type="match status" value="1"/>
</dbReference>
<feature type="region of interest" description="Disordered" evidence="1">
    <location>
        <begin position="54"/>
        <end position="89"/>
    </location>
</feature>
<dbReference type="OrthoDB" id="5296580at2"/>
<dbReference type="EMBL" id="QHJG01000002">
    <property type="protein sequence ID" value="PWY57458.1"/>
    <property type="molecule type" value="Genomic_DNA"/>
</dbReference>
<reference evidence="3 5" key="1">
    <citation type="submission" date="2018-05" db="EMBL/GenBank/DDBJ databases">
        <title>Legionella qingyii sp.nov., whole genome shotgun sequence.</title>
        <authorList>
            <person name="Wu H."/>
            <person name="Zhu Q."/>
            <person name="Hu C."/>
        </authorList>
    </citation>
    <scope>NUCLEOTIDE SEQUENCE [LARGE SCALE GENOMIC DNA]</scope>
    <source>
        <strain evidence="3 5">HEB18</strain>
    </source>
</reference>
<dbReference type="Pfam" id="PF04351">
    <property type="entry name" value="PilP"/>
    <property type="match status" value="1"/>
</dbReference>
<dbReference type="RefSeq" id="WP_110141290.1">
    <property type="nucleotide sequence ID" value="NZ_QHJG01000002.1"/>
</dbReference>
<dbReference type="InterPro" id="IPR007446">
    <property type="entry name" value="PilP"/>
</dbReference>
<evidence type="ECO:0000313" key="5">
    <source>
        <dbReference type="Proteomes" id="UP000247152"/>
    </source>
</evidence>
<evidence type="ECO:0000313" key="4">
    <source>
        <dbReference type="EMBL" id="RUR26541.1"/>
    </source>
</evidence>